<feature type="compositionally biased region" description="Basic residues" evidence="1">
    <location>
        <begin position="1"/>
        <end position="11"/>
    </location>
</feature>
<proteinExistence type="predicted"/>
<dbReference type="AlphaFoldDB" id="A0AAV4Y061"/>
<comment type="caution">
    <text evidence="3">The sequence shown here is derived from an EMBL/GenBank/DDBJ whole genome shotgun (WGS) entry which is preliminary data.</text>
</comment>
<dbReference type="EMBL" id="BPLR01001129">
    <property type="protein sequence ID" value="GIZ00184.1"/>
    <property type="molecule type" value="Genomic_DNA"/>
</dbReference>
<keyword evidence="4" id="KW-1185">Reference proteome</keyword>
<organism evidence="3 4">
    <name type="scientific">Caerostris extrusa</name>
    <name type="common">Bark spider</name>
    <name type="synonym">Caerostris bankana</name>
    <dbReference type="NCBI Taxonomy" id="172846"/>
    <lineage>
        <taxon>Eukaryota</taxon>
        <taxon>Metazoa</taxon>
        <taxon>Ecdysozoa</taxon>
        <taxon>Arthropoda</taxon>
        <taxon>Chelicerata</taxon>
        <taxon>Arachnida</taxon>
        <taxon>Araneae</taxon>
        <taxon>Araneomorphae</taxon>
        <taxon>Entelegynae</taxon>
        <taxon>Araneoidea</taxon>
        <taxon>Araneidae</taxon>
        <taxon>Caerostris</taxon>
    </lineage>
</organism>
<reference evidence="3 4" key="1">
    <citation type="submission" date="2021-06" db="EMBL/GenBank/DDBJ databases">
        <title>Caerostris extrusa draft genome.</title>
        <authorList>
            <person name="Kono N."/>
            <person name="Arakawa K."/>
        </authorList>
    </citation>
    <scope>NUCLEOTIDE SEQUENCE [LARGE SCALE GENOMIC DNA]</scope>
</reference>
<accession>A0AAV4Y061</accession>
<feature type="region of interest" description="Disordered" evidence="1">
    <location>
        <begin position="1"/>
        <end position="27"/>
    </location>
</feature>
<evidence type="ECO:0000313" key="4">
    <source>
        <dbReference type="Proteomes" id="UP001054945"/>
    </source>
</evidence>
<name>A0AAV4Y061_CAEEX</name>
<evidence type="ECO:0000313" key="2">
    <source>
        <dbReference type="EMBL" id="GIY35210.1"/>
    </source>
</evidence>
<evidence type="ECO:0000256" key="1">
    <source>
        <dbReference type="SAM" id="MobiDB-lite"/>
    </source>
</evidence>
<protein>
    <submittedName>
        <fullName evidence="3">Uncharacterized protein</fullName>
    </submittedName>
</protein>
<evidence type="ECO:0000313" key="3">
    <source>
        <dbReference type="EMBL" id="GIZ00184.1"/>
    </source>
</evidence>
<gene>
    <name evidence="3" type="ORF">CEXT_43151</name>
    <name evidence="2" type="ORF">CEXT_84541</name>
</gene>
<sequence>MKSKVKPMKKNLGRDRYRDQSQPPVCGEGMGKNLTKCERHLMNSTLLYYASVIWNKSPIAYFLKRFLHLKPVSCLVKWSYEKILNDKILLS</sequence>
<dbReference type="EMBL" id="BPLR01009874">
    <property type="protein sequence ID" value="GIY35210.1"/>
    <property type="molecule type" value="Genomic_DNA"/>
</dbReference>
<dbReference type="Proteomes" id="UP001054945">
    <property type="component" value="Unassembled WGS sequence"/>
</dbReference>